<sequence>MKEKTKVISTLLCGVYGRAEIHVFNRKNPNPNLPMEIYNQTLEFMYCVTSPRNPVRKTSKRICWEKPPSGWKKLNTDGSSIGCMEQIGCGGVIRDEHGNWVVGFLRHAEQLTTLLLNFGSLGMVLCCVVT</sequence>
<name>A0A7N2R6F2_QUELO</name>
<dbReference type="Proteomes" id="UP000594261">
    <property type="component" value="Chromosome 6"/>
</dbReference>
<keyword evidence="2" id="KW-1185">Reference proteome</keyword>
<dbReference type="AlphaFoldDB" id="A0A7N2R6F2"/>
<accession>A0A7N2R6F2</accession>
<dbReference type="PANTHER" id="PTHR47723">
    <property type="entry name" value="OS05G0353850 PROTEIN"/>
    <property type="match status" value="1"/>
</dbReference>
<protein>
    <recommendedName>
        <fullName evidence="3">RNase H type-1 domain-containing protein</fullName>
    </recommendedName>
</protein>
<evidence type="ECO:0008006" key="3">
    <source>
        <dbReference type="Google" id="ProtNLM"/>
    </source>
</evidence>
<organism evidence="1 2">
    <name type="scientific">Quercus lobata</name>
    <name type="common">Valley oak</name>
    <dbReference type="NCBI Taxonomy" id="97700"/>
    <lineage>
        <taxon>Eukaryota</taxon>
        <taxon>Viridiplantae</taxon>
        <taxon>Streptophyta</taxon>
        <taxon>Embryophyta</taxon>
        <taxon>Tracheophyta</taxon>
        <taxon>Spermatophyta</taxon>
        <taxon>Magnoliopsida</taxon>
        <taxon>eudicotyledons</taxon>
        <taxon>Gunneridae</taxon>
        <taxon>Pentapetalae</taxon>
        <taxon>rosids</taxon>
        <taxon>fabids</taxon>
        <taxon>Fagales</taxon>
        <taxon>Fagaceae</taxon>
        <taxon>Quercus</taxon>
    </lineage>
</organism>
<dbReference type="EMBL" id="LRBV02000006">
    <property type="status" value="NOT_ANNOTATED_CDS"/>
    <property type="molecule type" value="Genomic_DNA"/>
</dbReference>
<dbReference type="Gramene" id="QL06p023412:mrna">
    <property type="protein sequence ID" value="QL06p023412:mrna:CDS:1"/>
    <property type="gene ID" value="QL06p023412"/>
</dbReference>
<dbReference type="InParanoid" id="A0A7N2R6F2"/>
<reference evidence="1" key="2">
    <citation type="submission" date="2021-01" db="UniProtKB">
        <authorList>
            <consortium name="EnsemblPlants"/>
        </authorList>
    </citation>
    <scope>IDENTIFICATION</scope>
</reference>
<proteinExistence type="predicted"/>
<reference evidence="1 2" key="1">
    <citation type="journal article" date="2016" name="G3 (Bethesda)">
        <title>First Draft Assembly and Annotation of the Genome of a California Endemic Oak Quercus lobata Nee (Fagaceae).</title>
        <authorList>
            <person name="Sork V.L."/>
            <person name="Fitz-Gibbon S.T."/>
            <person name="Puiu D."/>
            <person name="Crepeau M."/>
            <person name="Gugger P.F."/>
            <person name="Sherman R."/>
            <person name="Stevens K."/>
            <person name="Langley C.H."/>
            <person name="Pellegrini M."/>
            <person name="Salzberg S.L."/>
        </authorList>
    </citation>
    <scope>NUCLEOTIDE SEQUENCE [LARGE SCALE GENOMIC DNA]</scope>
    <source>
        <strain evidence="1 2">cv. SW786</strain>
    </source>
</reference>
<dbReference type="PANTHER" id="PTHR47723:SF19">
    <property type="entry name" value="POLYNUCLEOTIDYL TRANSFERASE, RIBONUCLEASE H-LIKE SUPERFAMILY PROTEIN"/>
    <property type="match status" value="1"/>
</dbReference>
<evidence type="ECO:0000313" key="1">
    <source>
        <dbReference type="EnsemblPlants" id="QL06p023412:mrna:CDS:1"/>
    </source>
</evidence>
<dbReference type="InterPro" id="IPR053151">
    <property type="entry name" value="RNase_H-like"/>
</dbReference>
<evidence type="ECO:0000313" key="2">
    <source>
        <dbReference type="Proteomes" id="UP000594261"/>
    </source>
</evidence>
<dbReference type="EnsemblPlants" id="QL06p023412:mrna">
    <property type="protein sequence ID" value="QL06p023412:mrna:CDS:1"/>
    <property type="gene ID" value="QL06p023412"/>
</dbReference>